<proteinExistence type="predicted"/>
<gene>
    <name evidence="1" type="ORF">KPL71_025260</name>
</gene>
<comment type="caution">
    <text evidence="1">The sequence shown here is derived from an EMBL/GenBank/DDBJ whole genome shotgun (WGS) entry which is preliminary data.</text>
</comment>
<sequence length="1273" mass="144115">MGSDRKSKEKKKKSRKRSSSSDSEDERRSKKHRSDRKEKGKEKKSHKHRSDKGLLRQRLRESWRALRLLHLGLQFAEVIMDLKQECNSNDIGTGNQIQHTKQMSQNQSQSLCSEGLSSSDEICAALDKFKKKSRDKHHKGDRRLNREFQELTNEDYFSKNNEFATWLKEEKKLFFSDLSSDSAREYFSDFVKAWNKQKLDSRYYEGISSGPRSAHSWKFNSSCKTCNKEPELAWCNRKLSAFKLKNPSVLLFSRENKLKHKHISTATVSCLIKEEEQELHRHHGFISLLNHPDPEISCFYQKGFSQITNESVGKALHALCIKGLVSFSVFYNNTLINMYFKFGCLGYARYVFDKMGDKNDASWNNTMSGLVRLGLYQESVGFFNEMLSFGVRPTGVLISSLLSACDWSGFMVSEGIQVHGFSVKVGLLCDVFVGTSLLHFYGTYGHINKARRVFEEMPVRNVVSWTSLMVAYLDNGSPIEVVDLYRYMRREGVCCNENTFAAVITSCGLTENDLLGYLFLGHVIKFGFHYTVPVANSLISMFGNFGSVKEARCIFDSMHVRDTISWNSMISVYSHSGLCDQSLKCFHWMRHVGQEINSTTFSTLLSACGSVDNLKWGRGIHGLAVKLALNSNVWVCNTLLAMYSEAGRSEDAKFVFQEMSERDSVSWNSLVASHVQDEKYIDALKIFSNMLQKQRLVNYVTFTSALAACSDPGFVVQGKIIHALVITMGLHDNLIVGNALVSMYAKSGMMSEAKQVFRIMPKRDTVTWNALIGGHSEKEEPDKALKAYKQMREEGTPMNYITFANVLGACLNPGDLLIHGMPIHTHIVLTGFESHKYVQNSLITMYAKCGDLNSSNYIFEGLAEKNSVTWNAMIAANALHGQGEEVLKLLVKMRHTGVYFDRFSLSEGLAAAAKLAVLEEGHQLHGLATKLGFDLDPFVTNAAMDMYGKCGEIGDVLRIAPQPVDRPRLSWNILISVFARHGYFQKAIETFDEMLKYVKPDHVTFVSLLSACNHGGLVDKGLQYYNTMTTEFGVPAGIEHCVCIIDLLGRSGRLAEAETFINKMPVTPNDLVWRSLLASSKIHGNVELAKKAAEHLFELDPSDDSSYVLYSNVCAATGRWDDVENVRRQMGWNKIKKKPACSWVKSKDGVNSFGMGDHSHPDTEHIYAKLEELKKMIKEAGYVPDTSFALQDTDEEQKEHNLWNHSERLALAFGLINSPEGSTIRIFKNLRVCSDCHSVYKFISKIVRRRIILRDPYRFHHFYGGECSCLDYW</sequence>
<dbReference type="Proteomes" id="UP000829398">
    <property type="component" value="Chromosome 9"/>
</dbReference>
<accession>A0ACB8HQM1</accession>
<evidence type="ECO:0000313" key="1">
    <source>
        <dbReference type="EMBL" id="KAH9677080.1"/>
    </source>
</evidence>
<keyword evidence="2" id="KW-1185">Reference proteome</keyword>
<evidence type="ECO:0000313" key="2">
    <source>
        <dbReference type="Proteomes" id="UP000829398"/>
    </source>
</evidence>
<organism evidence="1 2">
    <name type="scientific">Citrus sinensis</name>
    <name type="common">Sweet orange</name>
    <name type="synonym">Citrus aurantium var. sinensis</name>
    <dbReference type="NCBI Taxonomy" id="2711"/>
    <lineage>
        <taxon>Eukaryota</taxon>
        <taxon>Viridiplantae</taxon>
        <taxon>Streptophyta</taxon>
        <taxon>Embryophyta</taxon>
        <taxon>Tracheophyta</taxon>
        <taxon>Spermatophyta</taxon>
        <taxon>Magnoliopsida</taxon>
        <taxon>eudicotyledons</taxon>
        <taxon>Gunneridae</taxon>
        <taxon>Pentapetalae</taxon>
        <taxon>rosids</taxon>
        <taxon>malvids</taxon>
        <taxon>Sapindales</taxon>
        <taxon>Rutaceae</taxon>
        <taxon>Aurantioideae</taxon>
        <taxon>Citrus</taxon>
    </lineage>
</organism>
<reference evidence="2" key="1">
    <citation type="journal article" date="2023" name="Hortic. Res.">
        <title>A chromosome-level phased genome enabling allele-level studies in sweet orange: a case study on citrus Huanglongbing tolerance.</title>
        <authorList>
            <person name="Wu B."/>
            <person name="Yu Q."/>
            <person name="Deng Z."/>
            <person name="Duan Y."/>
            <person name="Luo F."/>
            <person name="Gmitter F. Jr."/>
        </authorList>
    </citation>
    <scope>NUCLEOTIDE SEQUENCE [LARGE SCALE GENOMIC DNA]</scope>
    <source>
        <strain evidence="2">cv. Valencia</strain>
    </source>
</reference>
<dbReference type="EMBL" id="CM039178">
    <property type="protein sequence ID" value="KAH9677080.1"/>
    <property type="molecule type" value="Genomic_DNA"/>
</dbReference>
<name>A0ACB8HQM1_CITSI</name>
<protein>
    <submittedName>
        <fullName evidence="1">DYW deaminase domain-containing protein</fullName>
    </submittedName>
</protein>